<dbReference type="Proteomes" id="UP000002875">
    <property type="component" value="Chromosome"/>
</dbReference>
<sequence>MRILLSILWFTTNILIFNVLAPLHGSRENTHNEFNLSFLSQSSANHSSNKNAKDFSLPEKVEENLEEDTDNESDIKCLTCELGYNPSYYSILFELNSWIIKSISPRNYSISSLILAKFILHQNIRL</sequence>
<dbReference type="RefSeq" id="WP_015028034.1">
    <property type="nucleotide sequence ID" value="NC_018748.1"/>
</dbReference>
<accession>A0ABM5MZ05</accession>
<evidence type="ECO:0000313" key="3">
    <source>
        <dbReference type="Proteomes" id="UP000002875"/>
    </source>
</evidence>
<reference evidence="2 3" key="1">
    <citation type="submission" date="2011-07" db="EMBL/GenBank/DDBJ databases">
        <title>The complete genome of chromosome of Emticicia oligotrophica DSM 17448.</title>
        <authorList>
            <consortium name="US DOE Joint Genome Institute (JGI-PGF)"/>
            <person name="Lucas S."/>
            <person name="Han J."/>
            <person name="Lapidus A."/>
            <person name="Bruce D."/>
            <person name="Goodwin L."/>
            <person name="Pitluck S."/>
            <person name="Peters L."/>
            <person name="Kyrpides N."/>
            <person name="Mavromatis K."/>
            <person name="Ivanova N."/>
            <person name="Ovchinnikova G."/>
            <person name="Teshima H."/>
            <person name="Detter J.C."/>
            <person name="Tapia R."/>
            <person name="Han C."/>
            <person name="Land M."/>
            <person name="Hauser L."/>
            <person name="Markowitz V."/>
            <person name="Cheng J.-F."/>
            <person name="Hugenholtz P."/>
            <person name="Woyke T."/>
            <person name="Wu D."/>
            <person name="Tindall B."/>
            <person name="Pomrenke H."/>
            <person name="Brambilla E."/>
            <person name="Klenk H.-P."/>
            <person name="Eisen J.A."/>
        </authorList>
    </citation>
    <scope>NUCLEOTIDE SEQUENCE [LARGE SCALE GENOMIC DNA]</scope>
    <source>
        <strain evidence="2 3">DSM 17448</strain>
    </source>
</reference>
<dbReference type="EMBL" id="CP002961">
    <property type="protein sequence ID" value="AFK02334.1"/>
    <property type="molecule type" value="Genomic_DNA"/>
</dbReference>
<keyword evidence="3" id="KW-1185">Reference proteome</keyword>
<evidence type="ECO:0000256" key="1">
    <source>
        <dbReference type="SAM" id="MobiDB-lite"/>
    </source>
</evidence>
<organism evidence="2 3">
    <name type="scientific">Emticicia oligotrophica (strain DSM 17448 / CIP 109782 / MTCC 6937 / GPTSA100-15)</name>
    <dbReference type="NCBI Taxonomy" id="929562"/>
    <lineage>
        <taxon>Bacteria</taxon>
        <taxon>Pseudomonadati</taxon>
        <taxon>Bacteroidota</taxon>
        <taxon>Cytophagia</taxon>
        <taxon>Cytophagales</taxon>
        <taxon>Leadbetterellaceae</taxon>
        <taxon>Emticicia</taxon>
    </lineage>
</organism>
<feature type="region of interest" description="Disordered" evidence="1">
    <location>
        <begin position="43"/>
        <end position="68"/>
    </location>
</feature>
<protein>
    <submittedName>
        <fullName evidence="2">Uncharacterized protein</fullName>
    </submittedName>
</protein>
<feature type="compositionally biased region" description="Basic and acidic residues" evidence="1">
    <location>
        <begin position="51"/>
        <end position="63"/>
    </location>
</feature>
<proteinExistence type="predicted"/>
<gene>
    <name evidence="2" type="ordered locus">Emtol_1185</name>
</gene>
<name>A0ABM5MZ05_EMTOG</name>
<evidence type="ECO:0000313" key="2">
    <source>
        <dbReference type="EMBL" id="AFK02334.1"/>
    </source>
</evidence>